<protein>
    <submittedName>
        <fullName evidence="1">Uncharacterized protein</fullName>
    </submittedName>
</protein>
<dbReference type="AlphaFoldDB" id="X0RFA0"/>
<organism evidence="1">
    <name type="scientific">marine sediment metagenome</name>
    <dbReference type="NCBI Taxonomy" id="412755"/>
    <lineage>
        <taxon>unclassified sequences</taxon>
        <taxon>metagenomes</taxon>
        <taxon>ecological metagenomes</taxon>
    </lineage>
</organism>
<feature type="non-terminal residue" evidence="1">
    <location>
        <position position="72"/>
    </location>
</feature>
<gene>
    <name evidence="1" type="ORF">S01H1_16737</name>
</gene>
<proteinExistence type="predicted"/>
<evidence type="ECO:0000313" key="1">
    <source>
        <dbReference type="EMBL" id="GAF67433.1"/>
    </source>
</evidence>
<dbReference type="EMBL" id="BARS01008823">
    <property type="protein sequence ID" value="GAF67433.1"/>
    <property type="molecule type" value="Genomic_DNA"/>
</dbReference>
<sequence>MKKFLIASLILSFLLISGQAAAVDKTVTFVWDPYAGIADIINFEFHWSDVAGGPYAQLVVVPKADVLDSTEP</sequence>
<comment type="caution">
    <text evidence="1">The sequence shown here is derived from an EMBL/GenBank/DDBJ whole genome shotgun (WGS) entry which is preliminary data.</text>
</comment>
<reference evidence="1" key="1">
    <citation type="journal article" date="2014" name="Front. Microbiol.">
        <title>High frequency of phylogenetically diverse reductive dehalogenase-homologous genes in deep subseafloor sedimentary metagenomes.</title>
        <authorList>
            <person name="Kawai M."/>
            <person name="Futagami T."/>
            <person name="Toyoda A."/>
            <person name="Takaki Y."/>
            <person name="Nishi S."/>
            <person name="Hori S."/>
            <person name="Arai W."/>
            <person name="Tsubouchi T."/>
            <person name="Morono Y."/>
            <person name="Uchiyama I."/>
            <person name="Ito T."/>
            <person name="Fujiyama A."/>
            <person name="Inagaki F."/>
            <person name="Takami H."/>
        </authorList>
    </citation>
    <scope>NUCLEOTIDE SEQUENCE</scope>
    <source>
        <strain evidence="1">Expedition CK06-06</strain>
    </source>
</reference>
<name>X0RFA0_9ZZZZ</name>
<accession>X0RFA0</accession>